<dbReference type="BioGRID-ORCS" id="31132">
    <property type="hits" value="0 hits in 1 CRISPR screen"/>
</dbReference>
<dbReference type="VEuPathDB" id="VectorBase:FBgn0029590"/>
<dbReference type="GeneID" id="31132"/>
<sequence length="237" mass="26898">MKPIMETNIQASIWNKRFESTMMSSSEQSFAKSNGTKKKTVTYSRFIRTERVADGPTNAVQKKTVFFSRFDRTARAEEDLTRQLASVSLKPKQPVASTSNEQFFASNLHYYPHLPQPTAVGHYQTYAEIKSLWLKGHFSQACNPTSRSMQPPRRISITNEFPDDQPKPAPKRRYSLVRRNSINLPIGSNFAMPVLMEEEKEEDEVKDLNENSGSTKPATSTSKGAIPKQPKKFALTF</sequence>
<dbReference type="OMA" id="HYQTYAE"/>
<reference evidence="5" key="3">
    <citation type="journal article" date="2002" name="Genome Biol.">
        <title>Annotation of the Drosophila melanogaster euchromatic genome: a systematic review.</title>
        <authorList>
            <person name="Misra S."/>
            <person name="Crosby M.A."/>
            <person name="Mungall C.J."/>
            <person name="Matthews B.B."/>
            <person name="Campbell K.S."/>
            <person name="Hradecky P."/>
            <person name="Huang Y."/>
            <person name="Kaminker J.S."/>
            <person name="Millburn G.H."/>
            <person name="Prochnik S.E."/>
            <person name="Smith C.D."/>
            <person name="Tupy J.L."/>
            <person name="Whitfied E.J."/>
            <person name="Bayraktaroglu L."/>
            <person name="Berman B.P."/>
            <person name="Bettencourt B.R."/>
            <person name="Celniker S.E."/>
            <person name="de Grey A.D."/>
            <person name="Drysdale R.A."/>
            <person name="Harris N.L."/>
            <person name="Richter J."/>
            <person name="Russo S."/>
            <person name="Schroeder A.J."/>
            <person name="Shu S.Q."/>
            <person name="Stapleton M."/>
            <person name="Yamada C."/>
            <person name="Ashburner M."/>
            <person name="Gelbart W.M."/>
            <person name="Rubin G.M."/>
            <person name="Lewis S.E."/>
        </authorList>
    </citation>
    <scope>GENOME REANNOTATION</scope>
    <source>
        <strain evidence="5">Berkeley</strain>
    </source>
</reference>
<dbReference type="FlyBase" id="FBgn0029590">
    <property type="gene designation" value="CG14811"/>
</dbReference>
<protein>
    <submittedName>
        <fullName evidence="3">MIP26334p</fullName>
    </submittedName>
</protein>
<dbReference type="Proteomes" id="UP000000803">
    <property type="component" value="Chromosome X"/>
</dbReference>
<dbReference type="HOGENOM" id="CLU_1361700_0_0_1"/>
<gene>
    <name evidence="2" type="primary">Dmel\CG14811</name>
    <name evidence="3" type="synonym">CG14811-RA</name>
    <name evidence="4" type="ORF">CG14811</name>
    <name evidence="2" type="ORF">Dmel_CG14811</name>
</gene>
<reference evidence="5" key="2">
    <citation type="journal article" date="2002" name="Genome Biol.">
        <title>Finishing a whole-genome shotgun: release 3 of the Drosophila melanogaster euchromatic genome sequence.</title>
        <authorList>
            <person name="Celniker S.E."/>
            <person name="Wheeler D.A."/>
            <person name="Kronmiller B."/>
            <person name="Carlson J.W."/>
            <person name="Halpern A."/>
            <person name="Patel S."/>
            <person name="Adams M."/>
            <person name="Champe M."/>
            <person name="Dugan S.P."/>
            <person name="Frise E."/>
            <person name="Hodgson A."/>
            <person name="George R.A."/>
            <person name="Hoskins R.A."/>
            <person name="Laverty T."/>
            <person name="Muzny D.M."/>
            <person name="Nelson C.R."/>
            <person name="Pacleb J.M."/>
            <person name="Park S."/>
            <person name="Pfeiffer B.D."/>
            <person name="Richards S."/>
            <person name="Sodergren E.J."/>
            <person name="Svirskas R."/>
            <person name="Tabor P.E."/>
            <person name="Wan K."/>
            <person name="Stapleton M."/>
            <person name="Sutton G.G."/>
            <person name="Venter C."/>
            <person name="Weinstock G."/>
            <person name="Scherer S.E."/>
            <person name="Myers E.W."/>
            <person name="Gibbs R.A."/>
            <person name="Rubin G.M."/>
        </authorList>
    </citation>
    <scope>NUCLEOTIDE SEQUENCE [LARGE SCALE GENOMIC DNA]</scope>
    <source>
        <strain evidence="5">Berkeley</strain>
    </source>
</reference>
<feature type="compositionally biased region" description="Acidic residues" evidence="1">
    <location>
        <begin position="196"/>
        <end position="205"/>
    </location>
</feature>
<feature type="region of interest" description="Disordered" evidence="1">
    <location>
        <begin position="143"/>
        <end position="173"/>
    </location>
</feature>
<reference evidence="2" key="14">
    <citation type="submission" date="2023-12" db="EMBL/GenBank/DDBJ databases">
        <authorList>
            <consortium name="FlyBase"/>
        </authorList>
    </citation>
    <scope>NUCLEOTIDE SEQUENCE</scope>
</reference>
<accession>E0R924</accession>
<dbReference type="AlphaFoldDB" id="Q9W560"/>
<keyword evidence="5" id="KW-1185">Reference proteome</keyword>
<dbReference type="IntAct" id="Q9W560">
    <property type="interactions" value="2"/>
</dbReference>
<reference evidence="2 5" key="5">
    <citation type="journal article" date="2002" name="Genome Biol.">
        <title>Heterochromatic sequences in a Drosophila whole-genome shotgun assembly.</title>
        <authorList>
            <person name="Hoskins R.A."/>
            <person name="Smith C.D."/>
            <person name="Carlson J.W."/>
            <person name="Carvalho A.B."/>
            <person name="Halpern A."/>
            <person name="Kaminker J.S."/>
            <person name="Kennedy C."/>
            <person name="Mungall C.J."/>
            <person name="Sullivan B.A."/>
            <person name="Sutton G.G."/>
            <person name="Yasuhara J.C."/>
            <person name="Wakimoto B.T."/>
            <person name="Myers E.W."/>
            <person name="Celniker S.E."/>
            <person name="Rubin G.M."/>
            <person name="Karpen G.H."/>
        </authorList>
    </citation>
    <scope>NUCLEOTIDE SEQUENCE [LARGE SCALE GENOMIC DNA]</scope>
    <source>
        <strain evidence="5">Berkeley</strain>
    </source>
</reference>
<evidence type="ECO:0000313" key="5">
    <source>
        <dbReference type="Proteomes" id="UP000000803"/>
    </source>
</evidence>
<dbReference type="PaxDb" id="7227-FBpp0301697"/>
<reference evidence="2" key="11">
    <citation type="journal article" date="2015" name="G3 (Bethesda)">
        <title>Gene Model Annotations for Drosophila melanogaster: Impact of High-Throughput Data.</title>
        <authorList>
            <consortium name="FlyBase Consortium"/>
            <person name="Matthews B.B."/>
            <person name="Dos Santos G."/>
            <person name="Crosby M.A."/>
            <person name="Emmert D.B."/>
            <person name="St Pierre S.E."/>
            <person name="Gramates L.S."/>
            <person name="Zhou P."/>
            <person name="Schroeder A.J."/>
            <person name="Falls K."/>
            <person name="Strelets V."/>
            <person name="Russo S.M."/>
            <person name="Gelbart W.M."/>
            <person name="null"/>
        </authorList>
    </citation>
    <scope>NUCLEOTIDE SEQUENCE</scope>
</reference>
<evidence type="ECO:0000256" key="1">
    <source>
        <dbReference type="SAM" id="MobiDB-lite"/>
    </source>
</evidence>
<dbReference type="SMR" id="Q9W560"/>
<dbReference type="UCSC" id="CG14811-RA">
    <property type="organism name" value="d. melanogaster"/>
</dbReference>
<reference evidence="2" key="7">
    <citation type="submission" date="2006-08" db="EMBL/GenBank/DDBJ databases">
        <authorList>
            <person name="Celniker S."/>
            <person name="Carlson J."/>
            <person name="Wan K."/>
            <person name="Frise E."/>
            <person name="Hoskins R."/>
            <person name="Park S."/>
            <person name="Svirskas R."/>
            <person name="Rubin G."/>
        </authorList>
    </citation>
    <scope>NUCLEOTIDE SEQUENCE</scope>
</reference>
<reference evidence="5" key="4">
    <citation type="journal article" date="2002" name="Genome Biol.">
        <title>The transposable elements of the Drosophila melanogaster euchromatin: a genomics perspective.</title>
        <authorList>
            <person name="Kaminker J.S."/>
            <person name="Bergman C.M."/>
            <person name="Kronmiller B."/>
            <person name="Carlson J."/>
            <person name="Svirskas R."/>
            <person name="Patel S."/>
            <person name="Frise E."/>
            <person name="Wheeler D.A."/>
            <person name="Lewis S.E."/>
            <person name="Rubin G.M."/>
            <person name="Ashburner M."/>
            <person name="Celniker S.E."/>
        </authorList>
    </citation>
    <scope>NUCLEOTIDE SEQUENCE [LARGE SCALE GENOMIC DNA]</scope>
    <source>
        <strain evidence="5">Berkeley</strain>
    </source>
</reference>
<dbReference type="DNASU" id="31132"/>
<reference evidence="2" key="15">
    <citation type="submission" date="2024-06" db="EMBL/GenBank/DDBJ databases">
        <title>Drosophila melanogaster release 4 sequence.</title>
        <authorList>
            <consortium name="Berkeley Drosophila Genome Project"/>
            <person name="Celniker S."/>
            <person name="Carlson J."/>
            <person name="Wan K."/>
            <person name="Pfeiffer B."/>
            <person name="Frise E."/>
            <person name="George R."/>
            <person name="Hoskins R."/>
            <person name="Stapleton M."/>
            <person name="Pacleb J."/>
            <person name="Park S."/>
            <person name="Svirskas R."/>
            <person name="Smith E."/>
            <person name="Yu C."/>
            <person name="Rubin G."/>
        </authorList>
    </citation>
    <scope>NUCLEOTIDE SEQUENCE</scope>
</reference>
<dbReference type="OrthoDB" id="7872664at2759"/>
<accession>Q9W560</accession>
<dbReference type="RefSeq" id="NP_569942.2">
    <property type="nucleotide sequence ID" value="NM_130586.2"/>
</dbReference>
<evidence type="ECO:0000313" key="4">
    <source>
        <dbReference type="FlyBase" id="FBgn0029590"/>
    </source>
</evidence>
<reference evidence="3" key="10">
    <citation type="submission" date="2010-08" db="EMBL/GenBank/DDBJ databases">
        <authorList>
            <person name="Carlson J."/>
            <person name="Booth B."/>
            <person name="Frise E."/>
            <person name="Sandler J."/>
            <person name="Wan K."/>
            <person name="Yu C."/>
            <person name="Celniker S."/>
        </authorList>
    </citation>
    <scope>NUCLEOTIDE SEQUENCE</scope>
</reference>
<reference evidence="2 5" key="6">
    <citation type="journal article" date="2005" name="PLoS Comput. Biol.">
        <title>Combined evidence annotation of transposable elements in genome sequences.</title>
        <authorList>
            <person name="Quesneville H."/>
            <person name="Bergman C.M."/>
            <person name="Andrieu O."/>
            <person name="Autard D."/>
            <person name="Nouaud D."/>
            <person name="Ashburner M."/>
            <person name="Anxolabehere D."/>
        </authorList>
    </citation>
    <scope>NUCLEOTIDE SEQUENCE [LARGE SCALE GENOMIC DNA]</scope>
    <source>
        <strain evidence="5">Berkeley</strain>
    </source>
</reference>
<dbReference type="STRING" id="7227.FBpp0301697"/>
<evidence type="ECO:0000313" key="2">
    <source>
        <dbReference type="EMBL" id="AAF45667.2"/>
    </source>
</evidence>
<feature type="compositionally biased region" description="Polar residues" evidence="1">
    <location>
        <begin position="212"/>
        <end position="223"/>
    </location>
</feature>
<proteinExistence type="evidence at transcript level"/>
<organism evidence="2 5">
    <name type="scientific">Drosophila melanogaster</name>
    <name type="common">Fruit fly</name>
    <dbReference type="NCBI Taxonomy" id="7227"/>
    <lineage>
        <taxon>Eukaryota</taxon>
        <taxon>Metazoa</taxon>
        <taxon>Ecdysozoa</taxon>
        <taxon>Arthropoda</taxon>
        <taxon>Hexapoda</taxon>
        <taxon>Insecta</taxon>
        <taxon>Pterygota</taxon>
        <taxon>Neoptera</taxon>
        <taxon>Endopterygota</taxon>
        <taxon>Diptera</taxon>
        <taxon>Brachycera</taxon>
        <taxon>Muscomorpha</taxon>
        <taxon>Ephydroidea</taxon>
        <taxon>Drosophilidae</taxon>
        <taxon>Drosophila</taxon>
        <taxon>Sophophora</taxon>
    </lineage>
</organism>
<feature type="region of interest" description="Disordered" evidence="1">
    <location>
        <begin position="193"/>
        <end position="237"/>
    </location>
</feature>
<reference evidence="2 5" key="9">
    <citation type="journal article" date="2007" name="Science">
        <title>Sequence finishing and mapping of Drosophila melanogaster heterochromatin.</title>
        <authorList>
            <person name="Hoskins R.A."/>
            <person name="Carlson J.W."/>
            <person name="Kennedy C."/>
            <person name="Acevedo D."/>
            <person name="Evans-Holm M."/>
            <person name="Frise E."/>
            <person name="Wan K.H."/>
            <person name="Park S."/>
            <person name="Mendez-Lago M."/>
            <person name="Rossi F."/>
            <person name="Villasante A."/>
            <person name="Dimitri P."/>
            <person name="Karpen G.H."/>
            <person name="Celniker S.E."/>
        </authorList>
    </citation>
    <scope>NUCLEOTIDE SEQUENCE [LARGE SCALE GENOMIC DNA]</scope>
    <source>
        <strain evidence="5">Berkeley</strain>
    </source>
</reference>
<dbReference type="EMBL" id="AE014298">
    <property type="protein sequence ID" value="AAF45667.2"/>
    <property type="molecule type" value="Genomic_DNA"/>
</dbReference>
<dbReference type="AGR" id="FB:FBgn0029590"/>
<name>Q9W560_DROME</name>
<dbReference type="EMBL" id="BT125592">
    <property type="protein sequence ID" value="ADM26260.1"/>
    <property type="molecule type" value="mRNA"/>
</dbReference>
<reference evidence="2" key="13">
    <citation type="journal article" date="2015" name="Genome Res.">
        <title>The Release 6 reference sequence of the Drosophila melanogaster genome.</title>
        <authorList>
            <person name="Hoskins R.A."/>
            <person name="Carlson J.W."/>
            <person name="Wan K.H."/>
            <person name="Park S."/>
            <person name="Mendez I."/>
            <person name="Galle S.E."/>
            <person name="Booth B.W."/>
            <person name="Pfeiffer B.D."/>
            <person name="George R.A."/>
            <person name="Svirskas R."/>
            <person name="Krzywinski M."/>
            <person name="Schein J."/>
            <person name="Accardo M.C."/>
            <person name="Damia E."/>
            <person name="Messina G."/>
            <person name="Mendez-Lago M."/>
            <person name="de Pablos B."/>
            <person name="Demakova O.V."/>
            <person name="Andreyeva E.N."/>
            <person name="Boldyreva L.V."/>
            <person name="Marra M."/>
            <person name="Carvalho A.B."/>
            <person name="Dimitri P."/>
            <person name="Villasante A."/>
            <person name="Zhimulev I.F."/>
            <person name="Rubin G.M."/>
            <person name="Karpen G.H."/>
            <person name="Celniker S.E."/>
        </authorList>
    </citation>
    <scope>NUCLEOTIDE SEQUENCE</scope>
</reference>
<dbReference type="Bgee" id="FBgn0029590">
    <property type="expression patterns" value="Expressed in early elongation stage spermatid (Drosophila) in testis and 7 other cell types or tissues"/>
</dbReference>
<reference evidence="2 5" key="1">
    <citation type="journal article" date="2000" name="Science">
        <title>The genome sequence of Drosophila melanogaster.</title>
        <authorList>
            <person name="Adams M.D."/>
            <person name="Celniker S.E."/>
            <person name="Holt R.A."/>
            <person name="Evans C.A."/>
            <person name="Gocayne J.D."/>
            <person name="Amanatides P.G."/>
            <person name="Scherer S.E."/>
            <person name="Li P.W."/>
            <person name="Hoskins R.A."/>
            <person name="Galle R.F."/>
            <person name="George R.A."/>
            <person name="Lewis S.E."/>
            <person name="Richards S."/>
            <person name="Ashburner M."/>
            <person name="Henderson S.N."/>
            <person name="Sutton G.G."/>
            <person name="Wortman J.R."/>
            <person name="Yandell M.D."/>
            <person name="Zhang Q."/>
            <person name="Chen L.X."/>
            <person name="Brandon R.C."/>
            <person name="Rogers Y.H."/>
            <person name="Blazej R.G."/>
            <person name="Champe M."/>
            <person name="Pfeiffer B.D."/>
            <person name="Wan K.H."/>
            <person name="Doyle C."/>
            <person name="Baxter E.G."/>
            <person name="Helt G."/>
            <person name="Nelson C.R."/>
            <person name="Gabor G.L."/>
            <person name="Abril J.F."/>
            <person name="Agbayani A."/>
            <person name="An H.J."/>
            <person name="Andrews-Pfannkoch C."/>
            <person name="Baldwin D."/>
            <person name="Ballew R.M."/>
            <person name="Basu A."/>
            <person name="Baxendale J."/>
            <person name="Bayraktaroglu L."/>
            <person name="Beasley E.M."/>
            <person name="Beeson K.Y."/>
            <person name="Benos P.V."/>
            <person name="Berman B.P."/>
            <person name="Bhandari D."/>
            <person name="Bolshakov S."/>
            <person name="Borkova D."/>
            <person name="Botchan M.R."/>
            <person name="Bouck J."/>
            <person name="Brokstein P."/>
            <person name="Brottier P."/>
            <person name="Burtis K.C."/>
            <person name="Busam D.A."/>
            <person name="Butler H."/>
            <person name="Cadieu E."/>
            <person name="Center A."/>
            <person name="Chandra I."/>
            <person name="Cherry J.M."/>
            <person name="Cawley S."/>
            <person name="Dahlke C."/>
            <person name="Davenport L.B."/>
            <person name="Davies P."/>
            <person name="de Pablos B."/>
            <person name="Delcher A."/>
            <person name="Deng Z."/>
            <person name="Mays A.D."/>
            <person name="Dew I."/>
            <person name="Dietz S.M."/>
            <person name="Dodson K."/>
            <person name="Doup L.E."/>
            <person name="Downes M."/>
            <person name="Dugan-Rocha S."/>
            <person name="Dunkov B.C."/>
            <person name="Dunn P."/>
            <person name="Durbin K.J."/>
            <person name="Evangelista C.C."/>
            <person name="Ferraz C."/>
            <person name="Ferriera S."/>
            <person name="Fleischmann W."/>
            <person name="Fosler C."/>
            <person name="Gabrielian A.E."/>
            <person name="Garg N.S."/>
            <person name="Gelbart W.M."/>
            <person name="Glasser K."/>
            <person name="Glodek A."/>
            <person name="Gong F."/>
            <person name="Gorrell J.H."/>
            <person name="Gu Z."/>
            <person name="Guan P."/>
            <person name="Harris M."/>
            <person name="Harris N.L."/>
            <person name="Harvey D."/>
            <person name="Heiman T.J."/>
            <person name="Hernandez J.R."/>
            <person name="Houck J."/>
            <person name="Hostin D."/>
            <person name="Houston K.A."/>
            <person name="Howland T.J."/>
            <person name="Wei M.H."/>
            <person name="Ibegwam C."/>
            <person name="Jalali M."/>
            <person name="Kalush F."/>
            <person name="Karpen G.H."/>
            <person name="Ke Z."/>
            <person name="Kennison J.A."/>
            <person name="Ketchum K.A."/>
            <person name="Kimmel B.E."/>
            <person name="Kodira C.D."/>
            <person name="Kraft C."/>
            <person name="Kravitz S."/>
            <person name="Kulp D."/>
            <person name="Lai Z."/>
            <person name="Lasko P."/>
            <person name="Lei Y."/>
            <person name="Levitsky A.A."/>
            <person name="Li J."/>
            <person name="Li Z."/>
            <person name="Liang Y."/>
            <person name="Lin X."/>
            <person name="Liu X."/>
            <person name="Mattei B."/>
            <person name="McIntosh T.C."/>
            <person name="McLeod M.P."/>
            <person name="McPherson D."/>
            <person name="Merkulov G."/>
            <person name="Milshina N.V."/>
            <person name="Mobarry C."/>
            <person name="Morris J."/>
            <person name="Moshrefi A."/>
            <person name="Mount S.M."/>
            <person name="Moy M."/>
            <person name="Murphy B."/>
            <person name="Murphy L."/>
            <person name="Muzny D.M."/>
            <person name="Nelson D.L."/>
            <person name="Nelson D.R."/>
            <person name="Nelson K.A."/>
            <person name="Nixon K."/>
            <person name="Nusskern D.R."/>
            <person name="Pacleb J.M."/>
            <person name="Palazzolo M."/>
            <person name="Pittman G.S."/>
            <person name="Pan S."/>
            <person name="Pollard J."/>
            <person name="Puri V."/>
            <person name="Reese M.G."/>
            <person name="Reinert K."/>
            <person name="Remington K."/>
            <person name="Saunders R.D."/>
            <person name="Scheeler F."/>
            <person name="Shen H."/>
            <person name="Shue B.C."/>
            <person name="Siden-Kiamos I."/>
            <person name="Simpson M."/>
            <person name="Skupski M.P."/>
            <person name="Smith T."/>
            <person name="Spier E."/>
            <person name="Spradling A.C."/>
            <person name="Stapleton M."/>
            <person name="Strong R."/>
            <person name="Sun E."/>
            <person name="Svirskas R."/>
            <person name="Tector C."/>
            <person name="Turner R."/>
            <person name="Venter E."/>
            <person name="Wang A.H."/>
            <person name="Wang X."/>
            <person name="Wang Z.Y."/>
            <person name="Wassarman D.A."/>
            <person name="Weinstock G.M."/>
            <person name="Weissenbach J."/>
            <person name="Williams S.M."/>
            <person name="WoodageT"/>
            <person name="Worley K.C."/>
            <person name="Wu D."/>
            <person name="Yang S."/>
            <person name="Yao Q.A."/>
            <person name="Ye J."/>
            <person name="Yeh R.F."/>
            <person name="Zaveri J.S."/>
            <person name="Zhan M."/>
            <person name="Zhang G."/>
            <person name="Zhao Q."/>
            <person name="Zheng L."/>
            <person name="Zheng X.H."/>
            <person name="Zhong F.N."/>
            <person name="Zhong W."/>
            <person name="Zhou X."/>
            <person name="Zhu S."/>
            <person name="Zhu X."/>
            <person name="Smith H.O."/>
            <person name="Gibbs R.A."/>
            <person name="Myers E.W."/>
            <person name="Rubin G.M."/>
            <person name="Venter J.C."/>
        </authorList>
    </citation>
    <scope>NUCLEOTIDE SEQUENCE [LARGE SCALE GENOMIC DNA]</scope>
    <source>
        <strain evidence="5">Berkeley</strain>
    </source>
</reference>
<evidence type="ECO:0000313" key="3">
    <source>
        <dbReference type="EMBL" id="ADM26260.1"/>
    </source>
</evidence>
<reference evidence="2 5" key="8">
    <citation type="journal article" date="2007" name="Science">
        <title>The Release 5.1 annotation of Drosophila melanogaster heterochromatin.</title>
        <authorList>
            <person name="Smith C.D."/>
            <person name="Shu S."/>
            <person name="Mungall C.J."/>
            <person name="Karpen G.H."/>
        </authorList>
    </citation>
    <scope>NUCLEOTIDE SEQUENCE [LARGE SCALE GENOMIC DNA]</scope>
    <source>
        <strain evidence="5">Berkeley</strain>
    </source>
</reference>
<reference evidence="2" key="12">
    <citation type="journal article" date="2015" name="G3 (Bethesda)">
        <title>Gene Model Annotations for Drosophila melanogaster: The Rule-Benders.</title>
        <authorList>
            <consortium name="FlyBase Consortium"/>
            <person name="Crosby M.A."/>
            <person name="Gramates L.S."/>
            <person name="Dos Santos G."/>
            <person name="Matthews B.B."/>
            <person name="St Pierre S.E."/>
            <person name="Zhou P."/>
            <person name="Schroeder A.J."/>
            <person name="Falls K."/>
            <person name="Emmert D.B."/>
            <person name="Russo S.M."/>
            <person name="Gelbart W.M."/>
            <person name="null"/>
        </authorList>
    </citation>
    <scope>NUCLEOTIDE SEQUENCE</scope>
</reference>
<dbReference type="KEGG" id="dme:Dmel_CG14811"/>